<sequence>MSAFVEPLNIIITGVGGQGNVLASQVVSVAAVEAGYRVVVGETFGVSQRGGSVMSHVRISKNKTYGPLIPRGQAGVIAGFEPLETLRVMFNYANPDTVVIMNDRPNYPLGCLLGEDNYPEPARIEDTIRRRVTRLYCLPATELAKEAGSPLAANMVMTGALVGSGLLPFGREYFTRTIEILFKDGVRDLNLTAFELGYRLVAG</sequence>
<dbReference type="InterPro" id="IPR019752">
    <property type="entry name" value="Pyrv/ketoisovalerate_OxRed_cat"/>
</dbReference>
<feature type="domain" description="Pyruvate/ketoisovalerate oxidoreductase catalytic" evidence="2">
    <location>
        <begin position="16"/>
        <end position="198"/>
    </location>
</feature>
<evidence type="ECO:0000256" key="1">
    <source>
        <dbReference type="ARBA" id="ARBA00023002"/>
    </source>
</evidence>
<keyword evidence="4" id="KW-1185">Reference proteome</keyword>
<reference evidence="3 4" key="1">
    <citation type="submission" date="2019-07" db="EMBL/GenBank/DDBJ databases">
        <title>Genomic Encyclopedia of Type Strains, Phase I: the one thousand microbial genomes (KMG-I) project.</title>
        <authorList>
            <person name="Kyrpides N."/>
        </authorList>
    </citation>
    <scope>NUCLEOTIDE SEQUENCE [LARGE SCALE GENOMIC DNA]</scope>
    <source>
        <strain evidence="3 4">DSM 6562</strain>
    </source>
</reference>
<dbReference type="RefSeq" id="WP_166512302.1">
    <property type="nucleotide sequence ID" value="NZ_VNHM01000014.1"/>
</dbReference>
<name>A0A5S4ZP23_9FIRM</name>
<dbReference type="EMBL" id="VNHM01000014">
    <property type="protein sequence ID" value="TYO94497.1"/>
    <property type="molecule type" value="Genomic_DNA"/>
</dbReference>
<protein>
    <submittedName>
        <fullName evidence="3">Indolepyruvate ferredoxin oxidoreductase beta subunit</fullName>
    </submittedName>
</protein>
<dbReference type="Proteomes" id="UP000323166">
    <property type="component" value="Unassembled WGS sequence"/>
</dbReference>
<gene>
    <name evidence="3" type="ORF">LX24_02331</name>
</gene>
<comment type="caution">
    <text evidence="3">The sequence shown here is derived from an EMBL/GenBank/DDBJ whole genome shotgun (WGS) entry which is preliminary data.</text>
</comment>
<dbReference type="Gene3D" id="3.40.920.10">
    <property type="entry name" value="Pyruvate-ferredoxin oxidoreductase, PFOR, domain III"/>
    <property type="match status" value="1"/>
</dbReference>
<organism evidence="3 4">
    <name type="scientific">Desulfallas thermosapovorans DSM 6562</name>
    <dbReference type="NCBI Taxonomy" id="1121431"/>
    <lineage>
        <taxon>Bacteria</taxon>
        <taxon>Bacillati</taxon>
        <taxon>Bacillota</taxon>
        <taxon>Clostridia</taxon>
        <taxon>Eubacteriales</taxon>
        <taxon>Desulfallaceae</taxon>
        <taxon>Desulfallas</taxon>
    </lineage>
</organism>
<keyword evidence="3" id="KW-0670">Pyruvate</keyword>
<keyword evidence="1" id="KW-0560">Oxidoreductase</keyword>
<dbReference type="SUPFAM" id="SSF53323">
    <property type="entry name" value="Pyruvate-ferredoxin oxidoreductase, PFOR, domain III"/>
    <property type="match status" value="1"/>
</dbReference>
<dbReference type="PANTHER" id="PTHR43854">
    <property type="entry name" value="INDOLEPYRUVATE OXIDOREDUCTASE SUBUNIT IORB"/>
    <property type="match status" value="1"/>
</dbReference>
<dbReference type="PANTHER" id="PTHR43854:SF1">
    <property type="entry name" value="INDOLEPYRUVATE OXIDOREDUCTASE SUBUNIT IORB"/>
    <property type="match status" value="1"/>
</dbReference>
<dbReference type="AlphaFoldDB" id="A0A5S4ZP23"/>
<evidence type="ECO:0000313" key="3">
    <source>
        <dbReference type="EMBL" id="TYO94497.1"/>
    </source>
</evidence>
<proteinExistence type="predicted"/>
<evidence type="ECO:0000259" key="2">
    <source>
        <dbReference type="Pfam" id="PF01558"/>
    </source>
</evidence>
<dbReference type="InterPro" id="IPR002869">
    <property type="entry name" value="Pyrv_flavodox_OxRed_cen"/>
</dbReference>
<dbReference type="Pfam" id="PF01558">
    <property type="entry name" value="POR"/>
    <property type="match status" value="1"/>
</dbReference>
<dbReference type="GO" id="GO:0016903">
    <property type="term" value="F:oxidoreductase activity, acting on the aldehyde or oxo group of donors"/>
    <property type="evidence" value="ECO:0007669"/>
    <property type="project" value="InterPro"/>
</dbReference>
<evidence type="ECO:0000313" key="4">
    <source>
        <dbReference type="Proteomes" id="UP000323166"/>
    </source>
</evidence>
<dbReference type="InterPro" id="IPR052198">
    <property type="entry name" value="IorB_Oxidoreductase"/>
</dbReference>
<accession>A0A5S4ZP23</accession>